<dbReference type="Pfam" id="PF13484">
    <property type="entry name" value="Fer4_16"/>
    <property type="match status" value="1"/>
</dbReference>
<dbReference type="GO" id="GO:0051539">
    <property type="term" value="F:4 iron, 4 sulfur cluster binding"/>
    <property type="evidence" value="ECO:0007669"/>
    <property type="project" value="UniProtKB-KW"/>
</dbReference>
<dbReference type="PANTHER" id="PTHR30002:SF4">
    <property type="entry name" value="EPOXYQUEUOSINE REDUCTASE"/>
    <property type="match status" value="1"/>
</dbReference>
<keyword evidence="7" id="KW-0408">Iron</keyword>
<dbReference type="GO" id="GO:0052693">
    <property type="term" value="F:epoxyqueuosine reductase activity"/>
    <property type="evidence" value="ECO:0007669"/>
    <property type="project" value="TreeGrafter"/>
</dbReference>
<dbReference type="Gene3D" id="1.25.10.10">
    <property type="entry name" value="Leucine-rich Repeat Variant"/>
    <property type="match status" value="1"/>
</dbReference>
<keyword evidence="5" id="KW-0671">Queuosine biosynthesis</keyword>
<dbReference type="EMBL" id="CP036426">
    <property type="protein sequence ID" value="QDV34862.1"/>
    <property type="molecule type" value="Genomic_DNA"/>
</dbReference>
<evidence type="ECO:0000256" key="6">
    <source>
        <dbReference type="ARBA" id="ARBA00023002"/>
    </source>
</evidence>
<protein>
    <submittedName>
        <fullName evidence="11">Epoxyqueuosine reductase</fullName>
        <ecNumber evidence="11">1.1.-.-</ecNumber>
    </submittedName>
</protein>
<dbReference type="EC" id="1.1.-.-" evidence="11"/>
<evidence type="ECO:0000313" key="12">
    <source>
        <dbReference type="Proteomes" id="UP000317835"/>
    </source>
</evidence>
<evidence type="ECO:0000256" key="4">
    <source>
        <dbReference type="ARBA" id="ARBA00022723"/>
    </source>
</evidence>
<dbReference type="GO" id="GO:0008616">
    <property type="term" value="P:tRNA queuosine(34) biosynthetic process"/>
    <property type="evidence" value="ECO:0007669"/>
    <property type="project" value="UniProtKB-KW"/>
</dbReference>
<evidence type="ECO:0000256" key="1">
    <source>
        <dbReference type="ARBA" id="ARBA00022485"/>
    </source>
</evidence>
<evidence type="ECO:0000256" key="9">
    <source>
        <dbReference type="SAM" id="MobiDB-lite"/>
    </source>
</evidence>
<dbReference type="InterPro" id="IPR011989">
    <property type="entry name" value="ARM-like"/>
</dbReference>
<feature type="region of interest" description="Disordered" evidence="9">
    <location>
        <begin position="336"/>
        <end position="361"/>
    </location>
</feature>
<keyword evidence="8" id="KW-0411">Iron-sulfur</keyword>
<accession>A0A518H1Y9</accession>
<dbReference type="SUPFAM" id="SSF46548">
    <property type="entry name" value="alpha-helical ferredoxin"/>
    <property type="match status" value="1"/>
</dbReference>
<sequence>MSPPEHSSLIRRLAEGLRFDLVGIAPAVTPPGYGHFLDWLSGGRAAGMDYLHRHAEARRHPDSVLPGVRSVVMVGLSYNPAEPDPPASPRTGKVARYARGRDYHKVLWKRLGALGSQIQSEYPDAHVRAVADTAPLLERDFARLAGLGWIAKNTMLISRTLGSYTVLGALLTDLDLEPDLPFGPDHCGSCTRCLDACPTDAFDGPHRLDATRCISNWTIEHRGDLPDEAADQLHGWLFGCDVCQEVCPWNRKAPPGRDPELQADPRRVAPDLVGLLDADDEQVADLLRGSALTRAKRSGLLRNAAALLASSGDRDAVPALTARLADEDPVVRSSCARALDRLGGPGASAAPDAPGGDGTPR</sequence>
<dbReference type="Gene3D" id="3.30.70.20">
    <property type="match status" value="1"/>
</dbReference>
<dbReference type="InterPro" id="IPR013542">
    <property type="entry name" value="QueG_DUF1730"/>
</dbReference>
<dbReference type="Pfam" id="PF08331">
    <property type="entry name" value="QueG_DUF1730"/>
    <property type="match status" value="1"/>
</dbReference>
<keyword evidence="2" id="KW-0963">Cytoplasm</keyword>
<evidence type="ECO:0000256" key="5">
    <source>
        <dbReference type="ARBA" id="ARBA00022785"/>
    </source>
</evidence>
<dbReference type="InterPro" id="IPR017896">
    <property type="entry name" value="4Fe4S_Fe-S-bd"/>
</dbReference>
<gene>
    <name evidence="11" type="primary">queG</name>
    <name evidence="11" type="ORF">ElP_27590</name>
</gene>
<keyword evidence="1" id="KW-0004">4Fe-4S</keyword>
<proteinExistence type="predicted"/>
<reference evidence="11 12" key="1">
    <citation type="submission" date="2019-02" db="EMBL/GenBank/DDBJ databases">
        <title>Deep-cultivation of Planctomycetes and their phenomic and genomic characterization uncovers novel biology.</title>
        <authorList>
            <person name="Wiegand S."/>
            <person name="Jogler M."/>
            <person name="Boedeker C."/>
            <person name="Pinto D."/>
            <person name="Vollmers J."/>
            <person name="Rivas-Marin E."/>
            <person name="Kohn T."/>
            <person name="Peeters S.H."/>
            <person name="Heuer A."/>
            <person name="Rast P."/>
            <person name="Oberbeckmann S."/>
            <person name="Bunk B."/>
            <person name="Jeske O."/>
            <person name="Meyerdierks A."/>
            <person name="Storesund J.E."/>
            <person name="Kallscheuer N."/>
            <person name="Luecker S."/>
            <person name="Lage O.M."/>
            <person name="Pohl T."/>
            <person name="Merkel B.J."/>
            <person name="Hornburger P."/>
            <person name="Mueller R.-W."/>
            <person name="Bruemmer F."/>
            <person name="Labrenz M."/>
            <person name="Spormann A.M."/>
            <person name="Op den Camp H."/>
            <person name="Overmann J."/>
            <person name="Amann R."/>
            <person name="Jetten M.S.M."/>
            <person name="Mascher T."/>
            <person name="Medema M.H."/>
            <person name="Devos D.P."/>
            <person name="Kaster A.-K."/>
            <person name="Ovreas L."/>
            <person name="Rohde M."/>
            <person name="Galperin M.Y."/>
            <person name="Jogler C."/>
        </authorList>
    </citation>
    <scope>NUCLEOTIDE SEQUENCE [LARGE SCALE GENOMIC DNA]</scope>
    <source>
        <strain evidence="11 12">ElP</strain>
    </source>
</reference>
<organism evidence="11 12">
    <name type="scientific">Tautonia plasticadhaerens</name>
    <dbReference type="NCBI Taxonomy" id="2527974"/>
    <lineage>
        <taxon>Bacteria</taxon>
        <taxon>Pseudomonadati</taxon>
        <taxon>Planctomycetota</taxon>
        <taxon>Planctomycetia</taxon>
        <taxon>Isosphaerales</taxon>
        <taxon>Isosphaeraceae</taxon>
        <taxon>Tautonia</taxon>
    </lineage>
</organism>
<dbReference type="RefSeq" id="WP_145270053.1">
    <property type="nucleotide sequence ID" value="NZ_CP036426.1"/>
</dbReference>
<dbReference type="Proteomes" id="UP000317835">
    <property type="component" value="Chromosome"/>
</dbReference>
<dbReference type="SUPFAM" id="SSF48371">
    <property type="entry name" value="ARM repeat"/>
    <property type="match status" value="1"/>
</dbReference>
<evidence type="ECO:0000259" key="10">
    <source>
        <dbReference type="PROSITE" id="PS51379"/>
    </source>
</evidence>
<dbReference type="Pfam" id="PF13646">
    <property type="entry name" value="HEAT_2"/>
    <property type="match status" value="1"/>
</dbReference>
<evidence type="ECO:0000256" key="3">
    <source>
        <dbReference type="ARBA" id="ARBA00022694"/>
    </source>
</evidence>
<dbReference type="GO" id="GO:0046872">
    <property type="term" value="F:metal ion binding"/>
    <property type="evidence" value="ECO:0007669"/>
    <property type="project" value="UniProtKB-KW"/>
</dbReference>
<dbReference type="NCBIfam" id="TIGR00276">
    <property type="entry name" value="tRNA epoxyqueuosine(34) reductase QueG"/>
    <property type="match status" value="1"/>
</dbReference>
<dbReference type="InterPro" id="IPR016024">
    <property type="entry name" value="ARM-type_fold"/>
</dbReference>
<dbReference type="InterPro" id="IPR004453">
    <property type="entry name" value="QueG"/>
</dbReference>
<name>A0A518H1Y9_9BACT</name>
<dbReference type="PROSITE" id="PS00198">
    <property type="entry name" value="4FE4S_FER_1"/>
    <property type="match status" value="1"/>
</dbReference>
<dbReference type="InterPro" id="IPR017900">
    <property type="entry name" value="4Fe4S_Fe_S_CS"/>
</dbReference>
<evidence type="ECO:0000313" key="11">
    <source>
        <dbReference type="EMBL" id="QDV34862.1"/>
    </source>
</evidence>
<keyword evidence="3" id="KW-0819">tRNA processing</keyword>
<dbReference type="AlphaFoldDB" id="A0A518H1Y9"/>
<dbReference type="KEGG" id="tpla:ElP_27590"/>
<dbReference type="PROSITE" id="PS51379">
    <property type="entry name" value="4FE4S_FER_2"/>
    <property type="match status" value="1"/>
</dbReference>
<dbReference type="PANTHER" id="PTHR30002">
    <property type="entry name" value="EPOXYQUEUOSINE REDUCTASE"/>
    <property type="match status" value="1"/>
</dbReference>
<keyword evidence="6 11" id="KW-0560">Oxidoreductase</keyword>
<evidence type="ECO:0000256" key="7">
    <source>
        <dbReference type="ARBA" id="ARBA00023004"/>
    </source>
</evidence>
<keyword evidence="4" id="KW-0479">Metal-binding</keyword>
<evidence type="ECO:0000256" key="2">
    <source>
        <dbReference type="ARBA" id="ARBA00022490"/>
    </source>
</evidence>
<dbReference type="OrthoDB" id="9784571at2"/>
<evidence type="ECO:0000256" key="8">
    <source>
        <dbReference type="ARBA" id="ARBA00023014"/>
    </source>
</evidence>
<feature type="domain" description="4Fe-4S ferredoxin-type" evidence="10">
    <location>
        <begin position="178"/>
        <end position="207"/>
    </location>
</feature>
<keyword evidence="12" id="KW-1185">Reference proteome</keyword>